<evidence type="ECO:0000259" key="1">
    <source>
        <dbReference type="SMART" id="SM00382"/>
    </source>
</evidence>
<proteinExistence type="predicted"/>
<dbReference type="PANTHER" id="PTHR43581">
    <property type="entry name" value="ATP/GTP PHOSPHATASE"/>
    <property type="match status" value="1"/>
</dbReference>
<dbReference type="PANTHER" id="PTHR43581:SF4">
    <property type="entry name" value="ATP_GTP PHOSPHATASE"/>
    <property type="match status" value="1"/>
</dbReference>
<evidence type="ECO:0000313" key="3">
    <source>
        <dbReference type="Proteomes" id="UP000724686"/>
    </source>
</evidence>
<dbReference type="InterPro" id="IPR051396">
    <property type="entry name" value="Bact_Antivir_Def_Nuclease"/>
</dbReference>
<dbReference type="SUPFAM" id="SSF52540">
    <property type="entry name" value="P-loop containing nucleoside triphosphate hydrolases"/>
    <property type="match status" value="1"/>
</dbReference>
<evidence type="ECO:0000313" key="2">
    <source>
        <dbReference type="EMBL" id="MBM9578643.1"/>
    </source>
</evidence>
<dbReference type="SMART" id="SM00382">
    <property type="entry name" value="AAA"/>
    <property type="match status" value="1"/>
</dbReference>
<feature type="domain" description="AAA+ ATPase" evidence="1">
    <location>
        <begin position="47"/>
        <end position="301"/>
    </location>
</feature>
<reference evidence="2 3" key="1">
    <citation type="submission" date="2021-02" db="EMBL/GenBank/DDBJ databases">
        <title>Leptospira ainlahdjerensis sp. nov., Leptospira ainazelensis sp. nov., Leptospira abararensis sp. nov. and Leptospira chreensis sp. nov., four new species isolated from water sources in Algeria.</title>
        <authorList>
            <person name="Amara Korba A."/>
            <person name="Kainiu M."/>
            <person name="Vincent A.T."/>
            <person name="Mariet J.-F."/>
            <person name="Veyrier F.J."/>
            <person name="Goarant C."/>
            <person name="Picardeau M."/>
        </authorList>
    </citation>
    <scope>NUCLEOTIDE SEQUENCE [LARGE SCALE GENOMIC DNA]</scope>
    <source>
        <strain evidence="2 3">201903070</strain>
    </source>
</reference>
<comment type="caution">
    <text evidence="2">The sequence shown here is derived from an EMBL/GenBank/DDBJ whole genome shotgun (WGS) entry which is preliminary data.</text>
</comment>
<dbReference type="Gene3D" id="3.40.50.300">
    <property type="entry name" value="P-loop containing nucleotide triphosphate hydrolases"/>
    <property type="match status" value="1"/>
</dbReference>
<dbReference type="Proteomes" id="UP000724686">
    <property type="component" value="Unassembled WGS sequence"/>
</dbReference>
<dbReference type="InterPro" id="IPR003593">
    <property type="entry name" value="AAA+_ATPase"/>
</dbReference>
<gene>
    <name evidence="2" type="ORF">JWG45_15970</name>
</gene>
<keyword evidence="3" id="KW-1185">Reference proteome</keyword>
<dbReference type="RefSeq" id="WP_205280638.1">
    <property type="nucleotide sequence ID" value="NZ_JAFFPU010000066.1"/>
</dbReference>
<sequence>MTFKSEIRDSLIRSLLEKVRKRNYNKYLYSVKLSNMRGFADEIITFDFPVTAIIGPNGGGKSTVLGAAACLYSDLKPGRFFAKSSRFDDGMQNWRMEYEVIDKLKQNTNFIKYKTSYSSYKWSREKVVRPVAFFGISRTIPASERAELKKITKTTYKFKDSQIKELTDENAKHIGHILGRNIKGFKEAHVGERGNITFLAGKTENEVEYSEFHFGAGESSIIKMVASIESLPEGALVLIEEIENGLHPIATRRLVEYLVEVADRKKMQFIFSTHSNDALLPLPTEAIWSAINKKLVQGKLDILALRTITGEIDKQLAIFTEDIFSELWIENIIRINDPLIMNALEVHGLQGDGTAVKIHKNHNSDPSVKFKSICFIDGDSKQDSNDAIYQFRLPGSSPERYIFDSIMSIISDLIGEITVSLHLNYEKQGEVMNILNQVSSTNRDEHIIFSQIGQRLGFLSENVVQNAFLSVWVKKFPVESQKIFSIISDNIPQYGKVK</sequence>
<dbReference type="EMBL" id="JAFFPU010000066">
    <property type="protein sequence ID" value="MBM9578643.1"/>
    <property type="molecule type" value="Genomic_DNA"/>
</dbReference>
<dbReference type="InterPro" id="IPR003959">
    <property type="entry name" value="ATPase_AAA_core"/>
</dbReference>
<name>A0ABS2UE68_9LEPT</name>
<dbReference type="Pfam" id="PF13304">
    <property type="entry name" value="AAA_21"/>
    <property type="match status" value="1"/>
</dbReference>
<protein>
    <submittedName>
        <fullName evidence="2">AAA family ATPase</fullName>
    </submittedName>
</protein>
<organism evidence="2 3">
    <name type="scientific">Leptospira ainlahdjerensis</name>
    <dbReference type="NCBI Taxonomy" id="2810033"/>
    <lineage>
        <taxon>Bacteria</taxon>
        <taxon>Pseudomonadati</taxon>
        <taxon>Spirochaetota</taxon>
        <taxon>Spirochaetia</taxon>
        <taxon>Leptospirales</taxon>
        <taxon>Leptospiraceae</taxon>
        <taxon>Leptospira</taxon>
    </lineage>
</organism>
<dbReference type="InterPro" id="IPR027417">
    <property type="entry name" value="P-loop_NTPase"/>
</dbReference>
<accession>A0ABS2UE68</accession>